<organism evidence="1 2">
    <name type="scientific">Vibrio xiamenensis</name>
    <dbReference type="NCBI Taxonomy" id="861298"/>
    <lineage>
        <taxon>Bacteria</taxon>
        <taxon>Pseudomonadati</taxon>
        <taxon>Pseudomonadota</taxon>
        <taxon>Gammaproteobacteria</taxon>
        <taxon>Vibrionales</taxon>
        <taxon>Vibrionaceae</taxon>
        <taxon>Vibrio</taxon>
    </lineage>
</organism>
<dbReference type="AlphaFoldDB" id="A0A1G8CH58"/>
<dbReference type="EMBL" id="FNDD01000016">
    <property type="protein sequence ID" value="SDH44742.1"/>
    <property type="molecule type" value="Genomic_DNA"/>
</dbReference>
<evidence type="ECO:0000313" key="2">
    <source>
        <dbReference type="Proteomes" id="UP000198854"/>
    </source>
</evidence>
<gene>
    <name evidence="1" type="ORF">SAMN04488136_11664</name>
</gene>
<dbReference type="STRING" id="861298.SAMN04488136_11664"/>
<evidence type="ECO:0000313" key="1">
    <source>
        <dbReference type="EMBL" id="SDH44742.1"/>
    </source>
</evidence>
<reference evidence="1 2" key="1">
    <citation type="submission" date="2016-10" db="EMBL/GenBank/DDBJ databases">
        <authorList>
            <person name="de Groot N.N."/>
        </authorList>
    </citation>
    <scope>NUCLEOTIDE SEQUENCE [LARGE SCALE GENOMIC DNA]</scope>
    <source>
        <strain evidence="1 2">CGMCC 1.10228</strain>
    </source>
</reference>
<dbReference type="RefSeq" id="WP_093275014.1">
    <property type="nucleotide sequence ID" value="NZ_FNDD01000016.1"/>
</dbReference>
<sequence length="274" mass="31686">MGNKTINGITARLDSALNDLRGCLDSINETTKQYKPEVSSKFDQETKQIQWFIKNVPDIEPKLEVELSSILLNLRCAVDQAVYSMAIIGNKGADPIDKRNVCLPIYTEECDFENKISTVKAFKKNFDNAVINMIRDLQPFHGLGKLSPRDHPLEVLKFLSNHLKHRSALILYTLPIGMACQNITAEGLKNAKAIKDSMIIEQGPFDNNQIFARLECPDNWEKKLNTVQFCFDYAFETTPKYYVSQLRLIYHYVKEEVFEKRFMPYLERNQHRLK</sequence>
<keyword evidence="2" id="KW-1185">Reference proteome</keyword>
<accession>A0A1G8CH58</accession>
<name>A0A1G8CH58_9VIBR</name>
<protein>
    <submittedName>
        <fullName evidence="1">Uncharacterized protein</fullName>
    </submittedName>
</protein>
<dbReference type="Proteomes" id="UP000198854">
    <property type="component" value="Unassembled WGS sequence"/>
</dbReference>
<proteinExistence type="predicted"/>
<dbReference type="OrthoDB" id="4540748at2"/>